<proteinExistence type="predicted"/>
<dbReference type="PANTHER" id="PTHR13812">
    <property type="entry name" value="KETIMINE REDUCTASE MU-CRYSTALLIN"/>
    <property type="match status" value="1"/>
</dbReference>
<sequence>MMKIIKKETIDAILEYSKLIDALRHVFQSRFTMPVRHHHFYQNAEGIENTLILMPSWTDNYIGIKQVVVAPENHRKNLPAIHALYTLLDAVTGTPLAQMDAAGLTSRRTACTSALAASYLARDDSKILLIVGGGKVAQHLVQAHSAVRAYEQILIWTRNESKGGDLVLNLQQAGFRNVAYADKLEEAVRRADVISCATLSHEPLINGEWIKAGTHLDLIGSHTPKTREVDDSAILKSSIFVDSRAGALHETGELAIPIATGILDPASIKGDIKELCCGEIMGRSSSDEITLFKSAGLAIEDLAAALLVYRNVEKETTSV</sequence>
<dbReference type="Gene3D" id="3.30.1780.10">
    <property type="entry name" value="ornithine cyclodeaminase, domain 1"/>
    <property type="match status" value="1"/>
</dbReference>
<dbReference type="RefSeq" id="WP_380922606.1">
    <property type="nucleotide sequence ID" value="NZ_JBHUPE010000007.1"/>
</dbReference>
<dbReference type="InterPro" id="IPR023401">
    <property type="entry name" value="ODC_N"/>
</dbReference>
<evidence type="ECO:0000313" key="1">
    <source>
        <dbReference type="EMBL" id="MFD2905785.1"/>
    </source>
</evidence>
<reference evidence="2" key="1">
    <citation type="journal article" date="2019" name="Int. J. Syst. Evol. Microbiol.">
        <title>The Global Catalogue of Microorganisms (GCM) 10K type strain sequencing project: providing services to taxonomists for standard genome sequencing and annotation.</title>
        <authorList>
            <consortium name="The Broad Institute Genomics Platform"/>
            <consortium name="The Broad Institute Genome Sequencing Center for Infectious Disease"/>
            <person name="Wu L."/>
            <person name="Ma J."/>
        </authorList>
    </citation>
    <scope>NUCLEOTIDE SEQUENCE [LARGE SCALE GENOMIC DNA]</scope>
    <source>
        <strain evidence="2">KCTC 22209</strain>
    </source>
</reference>
<dbReference type="Proteomes" id="UP001597509">
    <property type="component" value="Unassembled WGS sequence"/>
</dbReference>
<dbReference type="EMBL" id="JBHUPE010000007">
    <property type="protein sequence ID" value="MFD2905785.1"/>
    <property type="molecule type" value="Genomic_DNA"/>
</dbReference>
<dbReference type="PANTHER" id="PTHR13812:SF19">
    <property type="entry name" value="KETIMINE REDUCTASE MU-CRYSTALLIN"/>
    <property type="match status" value="1"/>
</dbReference>
<keyword evidence="2" id="KW-1185">Reference proteome</keyword>
<dbReference type="InterPro" id="IPR036291">
    <property type="entry name" value="NAD(P)-bd_dom_sf"/>
</dbReference>
<dbReference type="PIRSF" id="PIRSF001439">
    <property type="entry name" value="CryM"/>
    <property type="match status" value="1"/>
</dbReference>
<dbReference type="InterPro" id="IPR003462">
    <property type="entry name" value="ODC_Mu_crystall"/>
</dbReference>
<organism evidence="1 2">
    <name type="scientific">Sphingobacterium anhuiense</name>
    <dbReference type="NCBI Taxonomy" id="493780"/>
    <lineage>
        <taxon>Bacteria</taxon>
        <taxon>Pseudomonadati</taxon>
        <taxon>Bacteroidota</taxon>
        <taxon>Sphingobacteriia</taxon>
        <taxon>Sphingobacteriales</taxon>
        <taxon>Sphingobacteriaceae</taxon>
        <taxon>Sphingobacterium</taxon>
    </lineage>
</organism>
<dbReference type="NCBIfam" id="NF004793">
    <property type="entry name" value="PRK06141.1"/>
    <property type="match status" value="1"/>
</dbReference>
<evidence type="ECO:0000313" key="2">
    <source>
        <dbReference type="Proteomes" id="UP001597509"/>
    </source>
</evidence>
<protein>
    <submittedName>
        <fullName evidence="1">Ornithine cyclodeaminase family protein</fullName>
    </submittedName>
</protein>
<comment type="caution">
    <text evidence="1">The sequence shown here is derived from an EMBL/GenBank/DDBJ whole genome shotgun (WGS) entry which is preliminary data.</text>
</comment>
<gene>
    <name evidence="1" type="ORF">ACFS6I_17790</name>
</gene>
<dbReference type="SUPFAM" id="SSF51735">
    <property type="entry name" value="NAD(P)-binding Rossmann-fold domains"/>
    <property type="match status" value="1"/>
</dbReference>
<name>A0ABW5YZP8_9SPHI</name>
<dbReference type="Gene3D" id="3.40.50.720">
    <property type="entry name" value="NAD(P)-binding Rossmann-like Domain"/>
    <property type="match status" value="1"/>
</dbReference>
<dbReference type="Pfam" id="PF02423">
    <property type="entry name" value="OCD_Mu_crystall"/>
    <property type="match status" value="1"/>
</dbReference>
<accession>A0ABW5YZP8</accession>